<sequence>MSRLVGTALVICTSNTASTAGREGGGDGMRFNQSLNGITSYLPMNVKIRRRSSGGAIHRRGRSPGPSHFHTGLPPDLQTRLNKSLNAFKTPSCE</sequence>
<evidence type="ECO:0000313" key="3">
    <source>
        <dbReference type="Proteomes" id="UP000807353"/>
    </source>
</evidence>
<proteinExistence type="predicted"/>
<name>A0A9P5XWT4_9AGAR</name>
<accession>A0A9P5XWT4</accession>
<dbReference type="EMBL" id="MU150385">
    <property type="protein sequence ID" value="KAF9457151.1"/>
    <property type="molecule type" value="Genomic_DNA"/>
</dbReference>
<gene>
    <name evidence="2" type="ORF">BDZ94DRAFT_1273987</name>
</gene>
<evidence type="ECO:0000256" key="1">
    <source>
        <dbReference type="SAM" id="MobiDB-lite"/>
    </source>
</evidence>
<feature type="compositionally biased region" description="Basic residues" evidence="1">
    <location>
        <begin position="52"/>
        <end position="62"/>
    </location>
</feature>
<protein>
    <submittedName>
        <fullName evidence="2">Uncharacterized protein</fullName>
    </submittedName>
</protein>
<organism evidence="2 3">
    <name type="scientific">Collybia nuda</name>
    <dbReference type="NCBI Taxonomy" id="64659"/>
    <lineage>
        <taxon>Eukaryota</taxon>
        <taxon>Fungi</taxon>
        <taxon>Dikarya</taxon>
        <taxon>Basidiomycota</taxon>
        <taxon>Agaricomycotina</taxon>
        <taxon>Agaricomycetes</taxon>
        <taxon>Agaricomycetidae</taxon>
        <taxon>Agaricales</taxon>
        <taxon>Tricholomatineae</taxon>
        <taxon>Clitocybaceae</taxon>
        <taxon>Collybia</taxon>
    </lineage>
</organism>
<dbReference type="Proteomes" id="UP000807353">
    <property type="component" value="Unassembled WGS sequence"/>
</dbReference>
<dbReference type="AlphaFoldDB" id="A0A9P5XWT4"/>
<comment type="caution">
    <text evidence="2">The sequence shown here is derived from an EMBL/GenBank/DDBJ whole genome shotgun (WGS) entry which is preliminary data.</text>
</comment>
<reference evidence="2" key="1">
    <citation type="submission" date="2020-11" db="EMBL/GenBank/DDBJ databases">
        <authorList>
            <consortium name="DOE Joint Genome Institute"/>
            <person name="Ahrendt S."/>
            <person name="Riley R."/>
            <person name="Andreopoulos W."/>
            <person name="Labutti K."/>
            <person name="Pangilinan J."/>
            <person name="Ruiz-Duenas F.J."/>
            <person name="Barrasa J.M."/>
            <person name="Sanchez-Garcia M."/>
            <person name="Camarero S."/>
            <person name="Miyauchi S."/>
            <person name="Serrano A."/>
            <person name="Linde D."/>
            <person name="Babiker R."/>
            <person name="Drula E."/>
            <person name="Ayuso-Fernandez I."/>
            <person name="Pacheco R."/>
            <person name="Padilla G."/>
            <person name="Ferreira P."/>
            <person name="Barriuso J."/>
            <person name="Kellner H."/>
            <person name="Castanera R."/>
            <person name="Alfaro M."/>
            <person name="Ramirez L."/>
            <person name="Pisabarro A.G."/>
            <person name="Kuo A."/>
            <person name="Tritt A."/>
            <person name="Lipzen A."/>
            <person name="He G."/>
            <person name="Yan M."/>
            <person name="Ng V."/>
            <person name="Cullen D."/>
            <person name="Martin F."/>
            <person name="Rosso M.-N."/>
            <person name="Henrissat B."/>
            <person name="Hibbett D."/>
            <person name="Martinez A.T."/>
            <person name="Grigoriev I.V."/>
        </authorList>
    </citation>
    <scope>NUCLEOTIDE SEQUENCE</scope>
    <source>
        <strain evidence="2">CBS 247.69</strain>
    </source>
</reference>
<evidence type="ECO:0000313" key="2">
    <source>
        <dbReference type="EMBL" id="KAF9457151.1"/>
    </source>
</evidence>
<feature type="region of interest" description="Disordered" evidence="1">
    <location>
        <begin position="52"/>
        <end position="78"/>
    </location>
</feature>
<keyword evidence="3" id="KW-1185">Reference proteome</keyword>